<dbReference type="EMBL" id="SLZR01000009">
    <property type="protein sequence ID" value="TCS40372.1"/>
    <property type="molecule type" value="Genomic_DNA"/>
</dbReference>
<dbReference type="RefSeq" id="WP_132701883.1">
    <property type="nucleotide sequence ID" value="NZ_SLZR01000009.1"/>
</dbReference>
<proteinExistence type="predicted"/>
<reference evidence="3 4" key="1">
    <citation type="submission" date="2019-03" db="EMBL/GenBank/DDBJ databases">
        <title>Genomic Encyclopedia of Archaeal and Bacterial Type Strains, Phase II (KMG-II): from individual species to whole genera.</title>
        <authorList>
            <person name="Goeker M."/>
        </authorList>
    </citation>
    <scope>NUCLEOTIDE SEQUENCE [LARGE SCALE GENOMIC DNA]</scope>
    <source>
        <strain evidence="3 4">DSM 15388</strain>
    </source>
</reference>
<accession>A0A4R3I542</accession>
<feature type="domain" description="Dinitrogenase iron-molybdenum cofactor biosynthesis" evidence="2">
    <location>
        <begin position="9"/>
        <end position="93"/>
    </location>
</feature>
<dbReference type="OrthoDB" id="9797941at2"/>
<dbReference type="Pfam" id="PF02579">
    <property type="entry name" value="Nitro_FeMo-Co"/>
    <property type="match status" value="1"/>
</dbReference>
<keyword evidence="1" id="KW-0535">Nitrogen fixation</keyword>
<evidence type="ECO:0000313" key="3">
    <source>
        <dbReference type="EMBL" id="TCS40372.1"/>
    </source>
</evidence>
<sequence>MKIAIPVTDGVLDPHFGHCKNFAMFDVDKDNNQVTKVTSVEAPPHEPGLLPKWLGDHHVSMVITGGMGQRAISLCNDNGINVVLGAQPQPAAVLIDDFLAGRLQAGGNACDH</sequence>
<keyword evidence="4" id="KW-1185">Reference proteome</keyword>
<dbReference type="CDD" id="cd00851">
    <property type="entry name" value="MTH1175"/>
    <property type="match status" value="1"/>
</dbReference>
<organism evidence="3 4">
    <name type="scientific">Reinekea marinisedimentorum</name>
    <dbReference type="NCBI Taxonomy" id="230495"/>
    <lineage>
        <taxon>Bacteria</taxon>
        <taxon>Pseudomonadati</taxon>
        <taxon>Pseudomonadota</taxon>
        <taxon>Gammaproteobacteria</taxon>
        <taxon>Oceanospirillales</taxon>
        <taxon>Saccharospirillaceae</taxon>
        <taxon>Reinekea</taxon>
    </lineage>
</organism>
<name>A0A4R3I542_9GAMM</name>
<dbReference type="SUPFAM" id="SSF53146">
    <property type="entry name" value="Nitrogenase accessory factor-like"/>
    <property type="match status" value="1"/>
</dbReference>
<dbReference type="PANTHER" id="PTHR42983">
    <property type="entry name" value="DINITROGENASE IRON-MOLYBDENUM COFACTOR PROTEIN-RELATED"/>
    <property type="match status" value="1"/>
</dbReference>
<dbReference type="InterPro" id="IPR033913">
    <property type="entry name" value="MTH1175_dom"/>
</dbReference>
<dbReference type="Proteomes" id="UP000295793">
    <property type="component" value="Unassembled WGS sequence"/>
</dbReference>
<evidence type="ECO:0000259" key="2">
    <source>
        <dbReference type="Pfam" id="PF02579"/>
    </source>
</evidence>
<evidence type="ECO:0000313" key="4">
    <source>
        <dbReference type="Proteomes" id="UP000295793"/>
    </source>
</evidence>
<dbReference type="PANTHER" id="PTHR42983:SF1">
    <property type="entry name" value="IRON-MOLYBDENUM PROTEIN"/>
    <property type="match status" value="1"/>
</dbReference>
<dbReference type="Gene3D" id="3.30.420.130">
    <property type="entry name" value="Dinitrogenase iron-molybdenum cofactor biosynthesis domain"/>
    <property type="match status" value="1"/>
</dbReference>
<dbReference type="AlphaFoldDB" id="A0A4R3I542"/>
<gene>
    <name evidence="3" type="ORF">BCF53_10981</name>
</gene>
<protein>
    <submittedName>
        <fullName evidence="3">Putative Fe-Mo cluster-binding NifX family protein</fullName>
    </submittedName>
</protein>
<dbReference type="InterPro" id="IPR003731">
    <property type="entry name" value="Di-Nase_FeMo-co_biosynth"/>
</dbReference>
<evidence type="ECO:0000256" key="1">
    <source>
        <dbReference type="ARBA" id="ARBA00023231"/>
    </source>
</evidence>
<comment type="caution">
    <text evidence="3">The sequence shown here is derived from an EMBL/GenBank/DDBJ whole genome shotgun (WGS) entry which is preliminary data.</text>
</comment>
<dbReference type="InterPro" id="IPR036105">
    <property type="entry name" value="DiNase_FeMo-co_biosyn_sf"/>
</dbReference>